<dbReference type="InterPro" id="IPR001223">
    <property type="entry name" value="Glyco_hydro18_cat"/>
</dbReference>
<dbReference type="Gene3D" id="3.20.20.80">
    <property type="entry name" value="Glycosidases"/>
    <property type="match status" value="1"/>
</dbReference>
<dbReference type="SUPFAM" id="SSF51445">
    <property type="entry name" value="(Trans)glycosidases"/>
    <property type="match status" value="1"/>
</dbReference>
<dbReference type="GO" id="GO:0005975">
    <property type="term" value="P:carbohydrate metabolic process"/>
    <property type="evidence" value="ECO:0007669"/>
    <property type="project" value="InterPro"/>
</dbReference>
<organism evidence="2 3">
    <name type="scientific">Brenthis ino</name>
    <name type="common">lesser marbled fritillary</name>
    <dbReference type="NCBI Taxonomy" id="405034"/>
    <lineage>
        <taxon>Eukaryota</taxon>
        <taxon>Metazoa</taxon>
        <taxon>Ecdysozoa</taxon>
        <taxon>Arthropoda</taxon>
        <taxon>Hexapoda</taxon>
        <taxon>Insecta</taxon>
        <taxon>Pterygota</taxon>
        <taxon>Neoptera</taxon>
        <taxon>Endopterygota</taxon>
        <taxon>Lepidoptera</taxon>
        <taxon>Glossata</taxon>
        <taxon>Ditrysia</taxon>
        <taxon>Papilionoidea</taxon>
        <taxon>Nymphalidae</taxon>
        <taxon>Heliconiinae</taxon>
        <taxon>Argynnini</taxon>
        <taxon>Brenthis</taxon>
    </lineage>
</organism>
<evidence type="ECO:0000313" key="3">
    <source>
        <dbReference type="Proteomes" id="UP000838878"/>
    </source>
</evidence>
<feature type="non-terminal residue" evidence="2">
    <location>
        <position position="167"/>
    </location>
</feature>
<evidence type="ECO:0000313" key="2">
    <source>
        <dbReference type="EMBL" id="CAH0716962.1"/>
    </source>
</evidence>
<dbReference type="InterPro" id="IPR017853">
    <property type="entry name" value="GH"/>
</dbReference>
<proteinExistence type="predicted"/>
<dbReference type="EMBL" id="OV170231">
    <property type="protein sequence ID" value="CAH0716962.1"/>
    <property type="molecule type" value="Genomic_DNA"/>
</dbReference>
<dbReference type="Proteomes" id="UP000838878">
    <property type="component" value="Chromosome 11"/>
</dbReference>
<feature type="domain" description="GH18" evidence="1">
    <location>
        <begin position="1"/>
        <end position="66"/>
    </location>
</feature>
<sequence>MKLQVLPTYGIMRHSFHIDPRSIANKVKFAMDHGIGGFTAWSITTDDFRGECDDELNTYRDYVKRYNKISDQPILKEALVNLQKVDNTSEFYDIKNDKVHLRLPQRKFLKFPLLRTIHDATNLALEEAKVLSEMQRLRGQTRSSSCTRSFTEVCNYAVDNLQANTIR</sequence>
<keyword evidence="3" id="KW-1185">Reference proteome</keyword>
<name>A0A8J9UB29_9NEOP</name>
<protein>
    <recommendedName>
        <fullName evidence="1">GH18 domain-containing protein</fullName>
    </recommendedName>
</protein>
<accession>A0A8J9UB29</accession>
<gene>
    <name evidence="2" type="ORF">BINO364_LOCUS3621</name>
</gene>
<reference evidence="2" key="1">
    <citation type="submission" date="2021-12" db="EMBL/GenBank/DDBJ databases">
        <authorList>
            <person name="Martin H S."/>
        </authorList>
    </citation>
    <scope>NUCLEOTIDE SEQUENCE</scope>
</reference>
<dbReference type="OrthoDB" id="73875at2759"/>
<dbReference type="AlphaFoldDB" id="A0A8J9UB29"/>
<evidence type="ECO:0000259" key="1">
    <source>
        <dbReference type="PROSITE" id="PS51910"/>
    </source>
</evidence>
<dbReference type="PROSITE" id="PS51910">
    <property type="entry name" value="GH18_2"/>
    <property type="match status" value="1"/>
</dbReference>